<dbReference type="AlphaFoldDB" id="A0A090MKI6"/>
<evidence type="ECO:0000313" key="2">
    <source>
        <dbReference type="EMBL" id="CEG07921.1"/>
    </source>
</evidence>
<dbReference type="STRING" id="1035.BN961_01327"/>
<dbReference type="CDD" id="cd13921">
    <property type="entry name" value="Amicyanin"/>
    <property type="match status" value="1"/>
</dbReference>
<dbReference type="OrthoDB" id="9796416at2"/>
<dbReference type="InterPro" id="IPR035668">
    <property type="entry name" value="Amicyanin"/>
</dbReference>
<proteinExistence type="predicted"/>
<accession>A0A090MKI6</accession>
<sequence>MGMIANRRTFVAAAVFGLASGTMLGLGVVKAEGTAKEVTIDNFTFGPAELSVPVGTTVTWINRDDIPHTVVAKDKGFRSKALDTDDRYSFTFTSAGTYDYFCGLHPHMTGKIVVTP</sequence>
<dbReference type="SUPFAM" id="SSF49503">
    <property type="entry name" value="Cupredoxins"/>
    <property type="match status" value="1"/>
</dbReference>
<gene>
    <name evidence="2" type="primary">mauC</name>
    <name evidence="2" type="ORF">BN961_01327</name>
</gene>
<keyword evidence="3" id="KW-1185">Reference proteome</keyword>
<dbReference type="Pfam" id="PF13473">
    <property type="entry name" value="Cupredoxin_1"/>
    <property type="match status" value="1"/>
</dbReference>
<protein>
    <submittedName>
        <fullName evidence="2">Amicyanin</fullName>
    </submittedName>
</protein>
<dbReference type="Proteomes" id="UP000035762">
    <property type="component" value="Unassembled WGS sequence"/>
</dbReference>
<dbReference type="PANTHER" id="PTHR36507:SF1">
    <property type="entry name" value="BLL1555 PROTEIN"/>
    <property type="match status" value="1"/>
</dbReference>
<organism evidence="2 3">
    <name type="scientific">Afipia felis</name>
    <name type="common">Cat scratch disease bacillus</name>
    <dbReference type="NCBI Taxonomy" id="1035"/>
    <lineage>
        <taxon>Bacteria</taxon>
        <taxon>Pseudomonadati</taxon>
        <taxon>Pseudomonadota</taxon>
        <taxon>Alphaproteobacteria</taxon>
        <taxon>Hyphomicrobiales</taxon>
        <taxon>Nitrobacteraceae</taxon>
        <taxon>Afipia</taxon>
    </lineage>
</organism>
<dbReference type="Gene3D" id="2.60.40.420">
    <property type="entry name" value="Cupredoxins - blue copper proteins"/>
    <property type="match status" value="1"/>
</dbReference>
<dbReference type="InterPro" id="IPR028096">
    <property type="entry name" value="EfeO_Cupredoxin"/>
</dbReference>
<dbReference type="InterPro" id="IPR008972">
    <property type="entry name" value="Cupredoxin"/>
</dbReference>
<comment type="caution">
    <text evidence="2">The sequence shown here is derived from an EMBL/GenBank/DDBJ whole genome shotgun (WGS) entry which is preliminary data.</text>
</comment>
<feature type="domain" description="EfeO-type cupredoxin-like" evidence="1">
    <location>
        <begin position="23"/>
        <end position="114"/>
    </location>
</feature>
<dbReference type="PANTHER" id="PTHR36507">
    <property type="entry name" value="BLL1555 PROTEIN"/>
    <property type="match status" value="1"/>
</dbReference>
<evidence type="ECO:0000259" key="1">
    <source>
        <dbReference type="Pfam" id="PF13473"/>
    </source>
</evidence>
<dbReference type="InterPro" id="IPR052721">
    <property type="entry name" value="ET_Amicyanin"/>
</dbReference>
<reference evidence="2 3" key="1">
    <citation type="journal article" date="2014" name="Genome Announc.">
        <title>Genome Sequence of Afipia felis Strain 76713, Isolated in Hospital Water Using an Amoeba Co-Culture Procedure.</title>
        <authorList>
            <person name="Benamar S."/>
            <person name="La Scola B."/>
            <person name="Croce O."/>
        </authorList>
    </citation>
    <scope>NUCLEOTIDE SEQUENCE [LARGE SCALE GENOMIC DNA]</scope>
    <source>
        <strain evidence="2 3">76713</strain>
    </source>
</reference>
<evidence type="ECO:0000313" key="3">
    <source>
        <dbReference type="Proteomes" id="UP000035762"/>
    </source>
</evidence>
<name>A0A090MKI6_AFIFE</name>
<dbReference type="EMBL" id="CCAZ020000001">
    <property type="protein sequence ID" value="CEG07921.1"/>
    <property type="molecule type" value="Genomic_DNA"/>
</dbReference>